<dbReference type="PANTHER" id="PTHR45436">
    <property type="entry name" value="SENSOR HISTIDINE KINASE YKOH"/>
    <property type="match status" value="1"/>
</dbReference>
<dbReference type="InterPro" id="IPR004358">
    <property type="entry name" value="Sig_transdc_His_kin-like_C"/>
</dbReference>
<gene>
    <name evidence="14" type="ORF">RS130_20070</name>
</gene>
<keyword evidence="8 11" id="KW-1133">Transmembrane helix</keyword>
<dbReference type="InterPro" id="IPR005467">
    <property type="entry name" value="His_kinase_dom"/>
</dbReference>
<keyword evidence="10 11" id="KW-0472">Membrane</keyword>
<dbReference type="PRINTS" id="PR00344">
    <property type="entry name" value="BCTRLSENSOR"/>
</dbReference>
<keyword evidence="4" id="KW-0597">Phosphoprotein</keyword>
<evidence type="ECO:0000256" key="6">
    <source>
        <dbReference type="ARBA" id="ARBA00022692"/>
    </source>
</evidence>
<dbReference type="EMBL" id="JAWDIO010000002">
    <property type="protein sequence ID" value="MDU0355877.1"/>
    <property type="molecule type" value="Genomic_DNA"/>
</dbReference>
<dbReference type="Gene3D" id="1.10.287.130">
    <property type="match status" value="1"/>
</dbReference>
<evidence type="ECO:0000256" key="11">
    <source>
        <dbReference type="SAM" id="Phobius"/>
    </source>
</evidence>
<evidence type="ECO:0000313" key="14">
    <source>
        <dbReference type="EMBL" id="MDU0355877.1"/>
    </source>
</evidence>
<dbReference type="InterPro" id="IPR036097">
    <property type="entry name" value="HisK_dim/P_sf"/>
</dbReference>
<keyword evidence="14" id="KW-0547">Nucleotide-binding</keyword>
<dbReference type="InterPro" id="IPR050428">
    <property type="entry name" value="TCS_sensor_his_kinase"/>
</dbReference>
<keyword evidence="9" id="KW-0902">Two-component regulatory system</keyword>
<protein>
    <recommendedName>
        <fullName evidence="3">histidine kinase</fullName>
        <ecNumber evidence="3">2.7.13.3</ecNumber>
    </recommendedName>
</protein>
<dbReference type="EC" id="2.7.13.3" evidence="3"/>
<name>A0ABU3T0X9_9ALTE</name>
<evidence type="ECO:0000256" key="9">
    <source>
        <dbReference type="ARBA" id="ARBA00023012"/>
    </source>
</evidence>
<keyword evidence="15" id="KW-1185">Reference proteome</keyword>
<comment type="subcellular location">
    <subcellularLocation>
        <location evidence="2">Membrane</location>
    </subcellularLocation>
</comment>
<keyword evidence="14" id="KW-0067">ATP-binding</keyword>
<comment type="caution">
    <text evidence="14">The sequence shown here is derived from an EMBL/GenBank/DDBJ whole genome shotgun (WGS) entry which is preliminary data.</text>
</comment>
<evidence type="ECO:0000259" key="13">
    <source>
        <dbReference type="PROSITE" id="PS50885"/>
    </source>
</evidence>
<reference evidence="14 15" key="1">
    <citation type="submission" date="2023-10" db="EMBL/GenBank/DDBJ databases">
        <title>Glaciecola aquimarina strain GGW-M5 nov., isolated from a coastal seawater.</title>
        <authorList>
            <person name="Bayburt H."/>
            <person name="Kim J.M."/>
            <person name="Choi B.J."/>
            <person name="Jeon C.O."/>
        </authorList>
    </citation>
    <scope>NUCLEOTIDE SEQUENCE [LARGE SCALE GENOMIC DNA]</scope>
    <source>
        <strain evidence="14 15">KCTC 32108</strain>
    </source>
</reference>
<dbReference type="PANTHER" id="PTHR45436:SF4">
    <property type="entry name" value="SENSOR PROTEIN PHOQ"/>
    <property type="match status" value="1"/>
</dbReference>
<evidence type="ECO:0000256" key="10">
    <source>
        <dbReference type="ARBA" id="ARBA00023136"/>
    </source>
</evidence>
<accession>A0ABU3T0X9</accession>
<dbReference type="PROSITE" id="PS50885">
    <property type="entry name" value="HAMP"/>
    <property type="match status" value="1"/>
</dbReference>
<sequence>MQNLSLRLRTFAAALLTLLIFIPLAAFTLEKAFNSSLTQSMLQQLRVQSLSLISEFEFENGKVVMPEQLYNDQFNLPDSGLYAFIQSEKGILWQSLSTLHWQTAPTLSRPNTGDELFIEHFDFNDDYFIYAYTAEFDNVDDYQAVSFTILQDKAIFNAEKQKFANTLWKWLALMAILLLLLLLISLNAALLPISKLNRQIVQAEKGQLKRIDQTYPPELETLKTSINHLLDSEEQQRSRYKNSLSDLAHSLKTPLAVLSGNSQLPHDAKEPIQQIDQQIQRQLKRAAAGASSAFESAVEIKPLVEKLLNAMAKVYLDKNITLHFEQHQHSIYLQADTTDVMEILGNLVDNACKAAKQKVLVSTFSMSNKIAISVEDDGAGIPADQRQALLKRGTRLDSYKEGQGIGMAVVSDLVAAYQGKLEIDKSELGGARITISFTVPTPINKCTRSGNVPADFATR</sequence>
<dbReference type="SUPFAM" id="SSF47384">
    <property type="entry name" value="Homodimeric domain of signal transducing histidine kinase"/>
    <property type="match status" value="1"/>
</dbReference>
<feature type="domain" description="HAMP" evidence="13">
    <location>
        <begin position="187"/>
        <end position="238"/>
    </location>
</feature>
<dbReference type="SUPFAM" id="SSF55874">
    <property type="entry name" value="ATPase domain of HSP90 chaperone/DNA topoisomerase II/histidine kinase"/>
    <property type="match status" value="1"/>
</dbReference>
<evidence type="ECO:0000256" key="2">
    <source>
        <dbReference type="ARBA" id="ARBA00004370"/>
    </source>
</evidence>
<dbReference type="PROSITE" id="PS50109">
    <property type="entry name" value="HIS_KIN"/>
    <property type="match status" value="1"/>
</dbReference>
<dbReference type="InterPro" id="IPR036890">
    <property type="entry name" value="HATPase_C_sf"/>
</dbReference>
<evidence type="ECO:0000256" key="4">
    <source>
        <dbReference type="ARBA" id="ARBA00022553"/>
    </source>
</evidence>
<feature type="transmembrane region" description="Helical" evidence="11">
    <location>
        <begin position="167"/>
        <end position="190"/>
    </location>
</feature>
<evidence type="ECO:0000256" key="3">
    <source>
        <dbReference type="ARBA" id="ARBA00012438"/>
    </source>
</evidence>
<evidence type="ECO:0000259" key="12">
    <source>
        <dbReference type="PROSITE" id="PS50109"/>
    </source>
</evidence>
<dbReference type="SMART" id="SM00387">
    <property type="entry name" value="HATPase_c"/>
    <property type="match status" value="1"/>
</dbReference>
<dbReference type="GO" id="GO:0005524">
    <property type="term" value="F:ATP binding"/>
    <property type="evidence" value="ECO:0007669"/>
    <property type="project" value="UniProtKB-KW"/>
</dbReference>
<dbReference type="Pfam" id="PF02518">
    <property type="entry name" value="HATPase_c"/>
    <property type="match status" value="1"/>
</dbReference>
<keyword evidence="7" id="KW-0418">Kinase</keyword>
<evidence type="ECO:0000256" key="5">
    <source>
        <dbReference type="ARBA" id="ARBA00022679"/>
    </source>
</evidence>
<organism evidence="14 15">
    <name type="scientific">Paraglaciecola aquimarina</name>
    <dbReference type="NCBI Taxonomy" id="1235557"/>
    <lineage>
        <taxon>Bacteria</taxon>
        <taxon>Pseudomonadati</taxon>
        <taxon>Pseudomonadota</taxon>
        <taxon>Gammaproteobacteria</taxon>
        <taxon>Alteromonadales</taxon>
        <taxon>Alteromonadaceae</taxon>
        <taxon>Paraglaciecola</taxon>
    </lineage>
</organism>
<feature type="domain" description="Histidine kinase" evidence="12">
    <location>
        <begin position="246"/>
        <end position="441"/>
    </location>
</feature>
<dbReference type="InterPro" id="IPR003594">
    <property type="entry name" value="HATPase_dom"/>
</dbReference>
<dbReference type="InterPro" id="IPR003660">
    <property type="entry name" value="HAMP_dom"/>
</dbReference>
<comment type="catalytic activity">
    <reaction evidence="1">
        <text>ATP + protein L-histidine = ADP + protein N-phospho-L-histidine.</text>
        <dbReference type="EC" id="2.7.13.3"/>
    </reaction>
</comment>
<evidence type="ECO:0000256" key="8">
    <source>
        <dbReference type="ARBA" id="ARBA00022989"/>
    </source>
</evidence>
<evidence type="ECO:0000256" key="7">
    <source>
        <dbReference type="ARBA" id="ARBA00022777"/>
    </source>
</evidence>
<evidence type="ECO:0000256" key="1">
    <source>
        <dbReference type="ARBA" id="ARBA00000085"/>
    </source>
</evidence>
<proteinExistence type="predicted"/>
<dbReference type="RefSeq" id="WP_316027395.1">
    <property type="nucleotide sequence ID" value="NZ_JAWDIO010000002.1"/>
</dbReference>
<keyword evidence="5" id="KW-0808">Transferase</keyword>
<dbReference type="Gene3D" id="3.30.565.10">
    <property type="entry name" value="Histidine kinase-like ATPase, C-terminal domain"/>
    <property type="match status" value="1"/>
</dbReference>
<evidence type="ECO:0000313" key="15">
    <source>
        <dbReference type="Proteomes" id="UP001247805"/>
    </source>
</evidence>
<dbReference type="Proteomes" id="UP001247805">
    <property type="component" value="Unassembled WGS sequence"/>
</dbReference>
<keyword evidence="6 11" id="KW-0812">Transmembrane</keyword>